<evidence type="ECO:0000259" key="8">
    <source>
        <dbReference type="SMART" id="SM00906"/>
    </source>
</evidence>
<feature type="region of interest" description="Disordered" evidence="7">
    <location>
        <begin position="531"/>
        <end position="555"/>
    </location>
</feature>
<gene>
    <name evidence="9" type="primary">nirA_1</name>
    <name evidence="9" type="ORF">LAWI1_G007724</name>
</gene>
<dbReference type="Proteomes" id="UP000315522">
    <property type="component" value="Unassembled WGS sequence"/>
</dbReference>
<evidence type="ECO:0000313" key="10">
    <source>
        <dbReference type="Proteomes" id="UP000315522"/>
    </source>
</evidence>
<organism evidence="9 10">
    <name type="scientific">Lachnellula willkommii</name>
    <dbReference type="NCBI Taxonomy" id="215461"/>
    <lineage>
        <taxon>Eukaryota</taxon>
        <taxon>Fungi</taxon>
        <taxon>Dikarya</taxon>
        <taxon>Ascomycota</taxon>
        <taxon>Pezizomycotina</taxon>
        <taxon>Leotiomycetes</taxon>
        <taxon>Helotiales</taxon>
        <taxon>Lachnaceae</taxon>
        <taxon>Lachnellula</taxon>
    </lineage>
</organism>
<keyword evidence="4" id="KW-0238">DNA-binding</keyword>
<dbReference type="AlphaFoldDB" id="A0A559MAX0"/>
<evidence type="ECO:0000256" key="5">
    <source>
        <dbReference type="ARBA" id="ARBA00023163"/>
    </source>
</evidence>
<sequence>MFDGEHRLERKNVDSIAVVDTPQRAQLLAESARQRQLELINLRSGKLNFDGLDPELGMRLLSVFWNRQHATGSIVYRPCFMRDMASKGPHFSPLLLNAIFFVASKHVASKGGSRLEGSCSESDNCNSGLQFRGKINNILHDPETQVLCKSSITTIQALLIMSDALFSWCDERSLSWHYLGIAINMIIDLGIHSEKSSLMVSKSHSPEKMETHRRLFWAAFVLDKIQAIYQGRPARLRDIDNSVPMVFLDDYEELEPFDTLGYSAIPGGIGLPTHSVSTFEHLCKLSTIADRILYSLYTEKSSQMDSEELFRTSQILHADLARWRESLPAHLSIDFDTSGSPNTSSGCVVLPHTLSLISMFHALLILLHRPFVSSGHLKSAAAPATSNAISICETAASDIDELLRCYKAQWCIKSPPYFISYSTYVSATIHVRTSAQKPPGSKAHQRLRNCLEILSEHQVVCHAPRRAMSILLGLVRRLKVDVGGAFTASVSRTAECEETSCVNTRSSLLESPSDTMLATKHTAPEIATVTRSSTFTSQDPIQPPTARTESDEVASAPAPVDSHWFSQLDPASHPISYGLDEMLPDMSFDFDPLFGFNDFDMDLELGF</sequence>
<feature type="domain" description="Xylanolytic transcriptional activator regulatory" evidence="8">
    <location>
        <begin position="175"/>
        <end position="252"/>
    </location>
</feature>
<dbReference type="InterPro" id="IPR007219">
    <property type="entry name" value="XnlR_reg_dom"/>
</dbReference>
<dbReference type="EMBL" id="QGML01000976">
    <property type="protein sequence ID" value="TVY90114.1"/>
    <property type="molecule type" value="Genomic_DNA"/>
</dbReference>
<comment type="caution">
    <text evidence="9">The sequence shown here is derived from an EMBL/GenBank/DDBJ whole genome shotgun (WGS) entry which is preliminary data.</text>
</comment>
<evidence type="ECO:0000256" key="7">
    <source>
        <dbReference type="SAM" id="MobiDB-lite"/>
    </source>
</evidence>
<dbReference type="GO" id="GO:0003677">
    <property type="term" value="F:DNA binding"/>
    <property type="evidence" value="ECO:0007669"/>
    <property type="project" value="UniProtKB-KW"/>
</dbReference>
<proteinExistence type="predicted"/>
<reference evidence="9 10" key="1">
    <citation type="submission" date="2018-05" db="EMBL/GenBank/DDBJ databases">
        <title>Genome sequencing and assembly of the regulated plant pathogen Lachnellula willkommii and related sister species for the development of diagnostic species identification markers.</title>
        <authorList>
            <person name="Giroux E."/>
            <person name="Bilodeau G."/>
        </authorList>
    </citation>
    <scope>NUCLEOTIDE SEQUENCE [LARGE SCALE GENOMIC DNA]</scope>
    <source>
        <strain evidence="9 10">CBS 172.35</strain>
    </source>
</reference>
<dbReference type="InterPro" id="IPR051615">
    <property type="entry name" value="Transcr_Regulatory_Elem"/>
</dbReference>
<evidence type="ECO:0000256" key="2">
    <source>
        <dbReference type="ARBA" id="ARBA00022833"/>
    </source>
</evidence>
<keyword evidence="2" id="KW-0862">Zinc</keyword>
<evidence type="ECO:0000256" key="4">
    <source>
        <dbReference type="ARBA" id="ARBA00023125"/>
    </source>
</evidence>
<evidence type="ECO:0000256" key="6">
    <source>
        <dbReference type="ARBA" id="ARBA00023242"/>
    </source>
</evidence>
<keyword evidence="10" id="KW-1185">Reference proteome</keyword>
<keyword evidence="6" id="KW-0539">Nucleus</keyword>
<dbReference type="Pfam" id="PF04082">
    <property type="entry name" value="Fungal_trans"/>
    <property type="match status" value="1"/>
</dbReference>
<evidence type="ECO:0000256" key="3">
    <source>
        <dbReference type="ARBA" id="ARBA00023015"/>
    </source>
</evidence>
<dbReference type="PANTHER" id="PTHR31313">
    <property type="entry name" value="TY1 ENHANCER ACTIVATOR"/>
    <property type="match status" value="1"/>
</dbReference>
<evidence type="ECO:0000313" key="9">
    <source>
        <dbReference type="EMBL" id="TVY90114.1"/>
    </source>
</evidence>
<protein>
    <submittedName>
        <fullName evidence="9">Nitrogen assimilation transcription factor</fullName>
    </submittedName>
</protein>
<dbReference type="SMART" id="SM00906">
    <property type="entry name" value="Fungal_trans"/>
    <property type="match status" value="1"/>
</dbReference>
<keyword evidence="5" id="KW-0804">Transcription</keyword>
<name>A0A559MAX0_9HELO</name>
<keyword evidence="3" id="KW-0805">Transcription regulation</keyword>
<dbReference type="CDD" id="cd12148">
    <property type="entry name" value="fungal_TF_MHR"/>
    <property type="match status" value="1"/>
</dbReference>
<dbReference type="GO" id="GO:0006351">
    <property type="term" value="P:DNA-templated transcription"/>
    <property type="evidence" value="ECO:0007669"/>
    <property type="project" value="InterPro"/>
</dbReference>
<dbReference type="GO" id="GO:0008270">
    <property type="term" value="F:zinc ion binding"/>
    <property type="evidence" value="ECO:0007669"/>
    <property type="project" value="InterPro"/>
</dbReference>
<feature type="compositionally biased region" description="Polar residues" evidence="7">
    <location>
        <begin position="531"/>
        <end position="540"/>
    </location>
</feature>
<accession>A0A559MAX0</accession>
<keyword evidence="1" id="KW-0479">Metal-binding</keyword>
<evidence type="ECO:0000256" key="1">
    <source>
        <dbReference type="ARBA" id="ARBA00022723"/>
    </source>
</evidence>
<dbReference type="PANTHER" id="PTHR31313:SF86">
    <property type="entry name" value="ZN(2)-C6 FUNGAL-TYPE DOMAIN-CONTAINING PROTEIN"/>
    <property type="match status" value="1"/>
</dbReference>